<dbReference type="Proteomes" id="UP000219621">
    <property type="component" value="Unassembled WGS sequence"/>
</dbReference>
<dbReference type="InterPro" id="IPR041698">
    <property type="entry name" value="Methyltransf_25"/>
</dbReference>
<accession>A0A286GEL8</accession>
<dbReference type="AlphaFoldDB" id="A0A286GEL8"/>
<evidence type="ECO:0000313" key="2">
    <source>
        <dbReference type="EMBL" id="SOD93942.1"/>
    </source>
</evidence>
<protein>
    <submittedName>
        <fullName evidence="2">Methyltransferase domain-containing protein</fullName>
    </submittedName>
</protein>
<proteinExistence type="predicted"/>
<keyword evidence="2" id="KW-0489">Methyltransferase</keyword>
<dbReference type="Pfam" id="PF13649">
    <property type="entry name" value="Methyltransf_25"/>
    <property type="match status" value="1"/>
</dbReference>
<evidence type="ECO:0000259" key="1">
    <source>
        <dbReference type="Pfam" id="PF13649"/>
    </source>
</evidence>
<dbReference type="InterPro" id="IPR029063">
    <property type="entry name" value="SAM-dependent_MTases_sf"/>
</dbReference>
<dbReference type="RefSeq" id="WP_097278659.1">
    <property type="nucleotide sequence ID" value="NZ_OCNJ01000003.1"/>
</dbReference>
<feature type="domain" description="Methyltransferase" evidence="1">
    <location>
        <begin position="59"/>
        <end position="152"/>
    </location>
</feature>
<evidence type="ECO:0000313" key="3">
    <source>
        <dbReference type="Proteomes" id="UP000219621"/>
    </source>
</evidence>
<dbReference type="Gene3D" id="3.40.50.150">
    <property type="entry name" value="Vaccinia Virus protein VP39"/>
    <property type="match status" value="1"/>
</dbReference>
<gene>
    <name evidence="2" type="ORF">SAMN05421508_103275</name>
</gene>
<name>A0A286GEL8_9PROT</name>
<sequence length="202" mass="21229">MSHSLYSAATPAVPPLAAPPTAARRRARRVDEMAARLDLQRELALLVGRVQGLLAGRAVLEVACGAGWWTRHLALAAHGVLALDDDADLLRAVAAAGKFPPGRVRFAACELGGLERVSGAWDAGFSAFLSSALPEPEAAAVLAGLHRRLGPGARVVLIDEREALGGGDEAAARRRLRDLPPPDAQGVKLDLGAHFWCLGYTL</sequence>
<keyword evidence="3" id="KW-1185">Reference proteome</keyword>
<dbReference type="GO" id="GO:0008168">
    <property type="term" value="F:methyltransferase activity"/>
    <property type="evidence" value="ECO:0007669"/>
    <property type="project" value="UniProtKB-KW"/>
</dbReference>
<reference evidence="2 3" key="1">
    <citation type="submission" date="2017-09" db="EMBL/GenBank/DDBJ databases">
        <authorList>
            <person name="Ehlers B."/>
            <person name="Leendertz F.H."/>
        </authorList>
    </citation>
    <scope>NUCLEOTIDE SEQUENCE [LARGE SCALE GENOMIC DNA]</scope>
    <source>
        <strain evidence="2 3">USBA 140</strain>
    </source>
</reference>
<organism evidence="2 3">
    <name type="scientific">Caenispirillum bisanense</name>
    <dbReference type="NCBI Taxonomy" id="414052"/>
    <lineage>
        <taxon>Bacteria</taxon>
        <taxon>Pseudomonadati</taxon>
        <taxon>Pseudomonadota</taxon>
        <taxon>Alphaproteobacteria</taxon>
        <taxon>Rhodospirillales</taxon>
        <taxon>Novispirillaceae</taxon>
        <taxon>Caenispirillum</taxon>
    </lineage>
</organism>
<keyword evidence="2" id="KW-0808">Transferase</keyword>
<dbReference type="GO" id="GO:0032259">
    <property type="term" value="P:methylation"/>
    <property type="evidence" value="ECO:0007669"/>
    <property type="project" value="UniProtKB-KW"/>
</dbReference>
<dbReference type="SUPFAM" id="SSF53335">
    <property type="entry name" value="S-adenosyl-L-methionine-dependent methyltransferases"/>
    <property type="match status" value="1"/>
</dbReference>
<dbReference type="OrthoDB" id="6006151at2"/>
<dbReference type="EMBL" id="OCNJ01000003">
    <property type="protein sequence ID" value="SOD93942.1"/>
    <property type="molecule type" value="Genomic_DNA"/>
</dbReference>